<evidence type="ECO:0000256" key="5">
    <source>
        <dbReference type="ARBA" id="ARBA00023163"/>
    </source>
</evidence>
<dbReference type="SMART" id="SM00382">
    <property type="entry name" value="AAA"/>
    <property type="match status" value="1"/>
</dbReference>
<dbReference type="PANTHER" id="PTHR32071">
    <property type="entry name" value="TRANSCRIPTIONAL REGULATORY PROTEIN"/>
    <property type="match status" value="1"/>
</dbReference>
<keyword evidence="8" id="KW-1185">Reference proteome</keyword>
<name>B1KHQ8_SHEWM</name>
<dbReference type="InterPro" id="IPR025662">
    <property type="entry name" value="Sigma_54_int_dom_ATP-bd_1"/>
</dbReference>
<dbReference type="Pfam" id="PF25601">
    <property type="entry name" value="AAA_lid_14"/>
    <property type="match status" value="1"/>
</dbReference>
<evidence type="ECO:0000256" key="1">
    <source>
        <dbReference type="ARBA" id="ARBA00022741"/>
    </source>
</evidence>
<dbReference type="Pfam" id="PF20161">
    <property type="entry name" value="VpsR"/>
    <property type="match status" value="1"/>
</dbReference>
<dbReference type="PANTHER" id="PTHR32071:SF120">
    <property type="entry name" value="TRANSCRIPTIONAL REGULATOR-RELATED"/>
    <property type="match status" value="1"/>
</dbReference>
<feature type="domain" description="Sigma-54 factor interaction" evidence="6">
    <location>
        <begin position="134"/>
        <end position="363"/>
    </location>
</feature>
<organism evidence="7 8">
    <name type="scientific">Shewanella woodyi (strain ATCC 51908 / MS32)</name>
    <dbReference type="NCBI Taxonomy" id="392500"/>
    <lineage>
        <taxon>Bacteria</taxon>
        <taxon>Pseudomonadati</taxon>
        <taxon>Pseudomonadota</taxon>
        <taxon>Gammaproteobacteria</taxon>
        <taxon>Alteromonadales</taxon>
        <taxon>Shewanellaceae</taxon>
        <taxon>Shewanella</taxon>
    </lineage>
</organism>
<dbReference type="KEGG" id="swd:Swoo_4130"/>
<sequence>MKNLLLVSQHYDDCLYQSIKRDGYQITHCDFKELEGICESNQHLGVIDLRGCSDLILIERLLDGIHSHMLIVIIVNRQQLKNTDIKRVIGKYAWDYHTEPIDHGRFFRMLGHASGLSTLKRISQSSLKSENESMLIHSPVMQALDEQISRVAPTDIPVLIRGESGTGKELVALNIHQESRRSSGPFVAVNCGSMVSGLVQSELFGHARGAFTGAVAERKGKIELADTGTLFLDEIGDLPLDQQANLLRFLQEGVFDKVGGTGACKANVRILAATHIDLDVAISKGEFRLDLYYRLNGVTLNTPTLQQRSEDILPLARQFVDVFAREFDFPGCHLTDDACRALQRHDWPGNVRELINRVRRAVVLSDKGRVNAAALDLLSIKEVELLPLKVLKNQVERTAIINAMQFSNGHAEQAAVHLQISRATLYRLLEKHDIDQSEELCLKNKN</sequence>
<dbReference type="Gene3D" id="3.40.50.300">
    <property type="entry name" value="P-loop containing nucleotide triphosphate hydrolases"/>
    <property type="match status" value="1"/>
</dbReference>
<dbReference type="Gene3D" id="1.10.8.60">
    <property type="match status" value="1"/>
</dbReference>
<reference evidence="7 8" key="1">
    <citation type="submission" date="2008-02" db="EMBL/GenBank/DDBJ databases">
        <title>Complete sequence of Shewanella woodyi ATCC 51908.</title>
        <authorList>
            <consortium name="US DOE Joint Genome Institute"/>
            <person name="Copeland A."/>
            <person name="Lucas S."/>
            <person name="Lapidus A."/>
            <person name="Glavina del Rio T."/>
            <person name="Dalin E."/>
            <person name="Tice H."/>
            <person name="Bruce D."/>
            <person name="Goodwin L."/>
            <person name="Pitluck S."/>
            <person name="Sims D."/>
            <person name="Brettin T."/>
            <person name="Detter J.C."/>
            <person name="Han C."/>
            <person name="Kuske C.R."/>
            <person name="Schmutz J."/>
            <person name="Larimer F."/>
            <person name="Land M."/>
            <person name="Hauser L."/>
            <person name="Kyrpides N."/>
            <person name="Lykidis A."/>
            <person name="Zhao J.-S."/>
            <person name="Richardson P."/>
        </authorList>
    </citation>
    <scope>NUCLEOTIDE SEQUENCE [LARGE SCALE GENOMIC DNA]</scope>
    <source>
        <strain evidence="8">ATCC 51908 / MS32</strain>
    </source>
</reference>
<accession>B1KHQ8</accession>
<evidence type="ECO:0000259" key="6">
    <source>
        <dbReference type="PROSITE" id="PS50045"/>
    </source>
</evidence>
<evidence type="ECO:0000313" key="8">
    <source>
        <dbReference type="Proteomes" id="UP000002168"/>
    </source>
</evidence>
<dbReference type="SUPFAM" id="SSF46689">
    <property type="entry name" value="Homeodomain-like"/>
    <property type="match status" value="1"/>
</dbReference>
<evidence type="ECO:0000313" key="7">
    <source>
        <dbReference type="EMBL" id="ACA88386.1"/>
    </source>
</evidence>
<dbReference type="InterPro" id="IPR009057">
    <property type="entry name" value="Homeodomain-like_sf"/>
</dbReference>
<dbReference type="InterPro" id="IPR025944">
    <property type="entry name" value="Sigma_54_int_dom_CS"/>
</dbReference>
<dbReference type="InterPro" id="IPR002078">
    <property type="entry name" value="Sigma_54_int"/>
</dbReference>
<dbReference type="InterPro" id="IPR025943">
    <property type="entry name" value="Sigma_54_int_dom_ATP-bd_2"/>
</dbReference>
<dbReference type="HOGENOM" id="CLU_000445_0_6_6"/>
<keyword evidence="5" id="KW-0804">Transcription</keyword>
<keyword evidence="1" id="KW-0547">Nucleotide-binding</keyword>
<evidence type="ECO:0000256" key="3">
    <source>
        <dbReference type="ARBA" id="ARBA00023015"/>
    </source>
</evidence>
<proteinExistence type="predicted"/>
<dbReference type="SUPFAM" id="SSF52540">
    <property type="entry name" value="P-loop containing nucleoside triphosphate hydrolases"/>
    <property type="match status" value="1"/>
</dbReference>
<dbReference type="Pfam" id="PF00158">
    <property type="entry name" value="Sigma54_activat"/>
    <property type="match status" value="1"/>
</dbReference>
<keyword evidence="2" id="KW-0067">ATP-binding</keyword>
<dbReference type="eggNOG" id="COG2204">
    <property type="taxonomic scope" value="Bacteria"/>
</dbReference>
<gene>
    <name evidence="7" type="ordered locus">Swoo_4130</name>
</gene>
<dbReference type="Gene3D" id="1.10.10.60">
    <property type="entry name" value="Homeodomain-like"/>
    <property type="match status" value="1"/>
</dbReference>
<dbReference type="GO" id="GO:0043565">
    <property type="term" value="F:sequence-specific DNA binding"/>
    <property type="evidence" value="ECO:0007669"/>
    <property type="project" value="InterPro"/>
</dbReference>
<dbReference type="GO" id="GO:0006355">
    <property type="term" value="P:regulation of DNA-templated transcription"/>
    <property type="evidence" value="ECO:0007669"/>
    <property type="project" value="InterPro"/>
</dbReference>
<dbReference type="InterPro" id="IPR027417">
    <property type="entry name" value="P-loop_NTPase"/>
</dbReference>
<dbReference type="EMBL" id="CP000961">
    <property type="protein sequence ID" value="ACA88386.1"/>
    <property type="molecule type" value="Genomic_DNA"/>
</dbReference>
<dbReference type="GO" id="GO:0005524">
    <property type="term" value="F:ATP binding"/>
    <property type="evidence" value="ECO:0007669"/>
    <property type="project" value="UniProtKB-KW"/>
</dbReference>
<evidence type="ECO:0000256" key="4">
    <source>
        <dbReference type="ARBA" id="ARBA00023125"/>
    </source>
</evidence>
<dbReference type="InterPro" id="IPR058031">
    <property type="entry name" value="AAA_lid_NorR"/>
</dbReference>
<dbReference type="PROSITE" id="PS00688">
    <property type="entry name" value="SIGMA54_INTERACT_3"/>
    <property type="match status" value="1"/>
</dbReference>
<dbReference type="STRING" id="392500.Swoo_4130"/>
<dbReference type="InterPro" id="IPR003593">
    <property type="entry name" value="AAA+_ATPase"/>
</dbReference>
<dbReference type="InterPro" id="IPR002197">
    <property type="entry name" value="HTH_Fis"/>
</dbReference>
<dbReference type="AlphaFoldDB" id="B1KHQ8"/>
<dbReference type="Proteomes" id="UP000002168">
    <property type="component" value="Chromosome"/>
</dbReference>
<dbReference type="PROSITE" id="PS00676">
    <property type="entry name" value="SIGMA54_INTERACT_2"/>
    <property type="match status" value="1"/>
</dbReference>
<dbReference type="RefSeq" id="WP_012326715.1">
    <property type="nucleotide sequence ID" value="NC_010506.1"/>
</dbReference>
<keyword evidence="4" id="KW-0238">DNA-binding</keyword>
<dbReference type="CDD" id="cd00009">
    <property type="entry name" value="AAA"/>
    <property type="match status" value="1"/>
</dbReference>
<dbReference type="InterPro" id="IPR045343">
    <property type="entry name" value="VpsR"/>
</dbReference>
<dbReference type="PROSITE" id="PS50045">
    <property type="entry name" value="SIGMA54_INTERACT_4"/>
    <property type="match status" value="1"/>
</dbReference>
<keyword evidence="3" id="KW-0805">Transcription regulation</keyword>
<dbReference type="Pfam" id="PF02954">
    <property type="entry name" value="HTH_8"/>
    <property type="match status" value="1"/>
</dbReference>
<protein>
    <submittedName>
        <fullName evidence="7">Sigma54 specific transcriptional regulator, Fis family</fullName>
    </submittedName>
</protein>
<dbReference type="FunFam" id="3.40.50.300:FF:000006">
    <property type="entry name" value="DNA-binding transcriptional regulator NtrC"/>
    <property type="match status" value="1"/>
</dbReference>
<evidence type="ECO:0000256" key="2">
    <source>
        <dbReference type="ARBA" id="ARBA00022840"/>
    </source>
</evidence>
<dbReference type="PROSITE" id="PS00675">
    <property type="entry name" value="SIGMA54_INTERACT_1"/>
    <property type="match status" value="1"/>
</dbReference>